<feature type="domain" description="Alpha/beta hydrolase fold-3" evidence="2">
    <location>
        <begin position="78"/>
        <end position="287"/>
    </location>
</feature>
<dbReference type="InterPro" id="IPR013094">
    <property type="entry name" value="AB_hydrolase_3"/>
</dbReference>
<dbReference type="Proteomes" id="UP000532121">
    <property type="component" value="Unassembled WGS sequence"/>
</dbReference>
<evidence type="ECO:0000313" key="3">
    <source>
        <dbReference type="EMBL" id="NMD49449.1"/>
    </source>
</evidence>
<dbReference type="InterPro" id="IPR029058">
    <property type="entry name" value="AB_hydrolase_fold"/>
</dbReference>
<gene>
    <name evidence="3" type="ORF">HHO37_07200</name>
</gene>
<dbReference type="PROSITE" id="PS00122">
    <property type="entry name" value="CARBOXYLESTERASE_B_1"/>
    <property type="match status" value="1"/>
</dbReference>
<name>A0A7X9QH74_STRRT</name>
<comment type="caution">
    <text evidence="3">The sequence shown here is derived from an EMBL/GenBank/DDBJ whole genome shotgun (WGS) entry which is preliminary data.</text>
</comment>
<organism evidence="3 4">
    <name type="scientific">Streptococcus ratti</name>
    <dbReference type="NCBI Taxonomy" id="1341"/>
    <lineage>
        <taxon>Bacteria</taxon>
        <taxon>Bacillati</taxon>
        <taxon>Bacillota</taxon>
        <taxon>Bacilli</taxon>
        <taxon>Lactobacillales</taxon>
        <taxon>Streptococcaceae</taxon>
        <taxon>Streptococcus</taxon>
    </lineage>
</organism>
<evidence type="ECO:0000256" key="1">
    <source>
        <dbReference type="ARBA" id="ARBA00022801"/>
    </source>
</evidence>
<accession>A0A7X9QH74</accession>
<dbReference type="Gene3D" id="3.40.50.1820">
    <property type="entry name" value="alpha/beta hydrolase"/>
    <property type="match status" value="1"/>
</dbReference>
<dbReference type="SUPFAM" id="SSF53474">
    <property type="entry name" value="alpha/beta-Hydrolases"/>
    <property type="match status" value="1"/>
</dbReference>
<dbReference type="RefSeq" id="WP_193523704.1">
    <property type="nucleotide sequence ID" value="NZ_JABASA010000013.1"/>
</dbReference>
<dbReference type="AlphaFoldDB" id="A0A7X9QH74"/>
<evidence type="ECO:0000313" key="4">
    <source>
        <dbReference type="Proteomes" id="UP000532121"/>
    </source>
</evidence>
<protein>
    <submittedName>
        <fullName evidence="3">Alpha/beta hydrolase</fullName>
    </submittedName>
</protein>
<reference evidence="3 4" key="1">
    <citation type="submission" date="2020-04" db="EMBL/GenBank/DDBJ databases">
        <title>MicrobeNet Type strains.</title>
        <authorList>
            <person name="Nicholson A.C."/>
        </authorList>
    </citation>
    <scope>NUCLEOTIDE SEQUENCE [LARGE SCALE GENOMIC DNA]</scope>
    <source>
        <strain evidence="3 4">DSM 22768</strain>
    </source>
</reference>
<dbReference type="GO" id="GO:0016787">
    <property type="term" value="F:hydrolase activity"/>
    <property type="evidence" value="ECO:0007669"/>
    <property type="project" value="UniProtKB-KW"/>
</dbReference>
<dbReference type="EMBL" id="JABASA010000013">
    <property type="protein sequence ID" value="NMD49449.1"/>
    <property type="molecule type" value="Genomic_DNA"/>
</dbReference>
<keyword evidence="1 3" id="KW-0378">Hydrolase</keyword>
<dbReference type="Pfam" id="PF07859">
    <property type="entry name" value="Abhydrolase_3"/>
    <property type="match status" value="1"/>
</dbReference>
<dbReference type="InterPro" id="IPR019826">
    <property type="entry name" value="Carboxylesterase_B_AS"/>
</dbReference>
<sequence length="318" mass="34896">MDIKSFPGYEDHLFSNLAGQTEEVKRRKVAHVEAMLAYELPQGMTMEDRFIPGKEEGQKLQIRVFTPANLPEKAPIILDIHGGAFVAGSVDIDNARCIAIAKRVPAVVVSVEYRLAGADGISFPIPLEDCHTAYMYLYDHAAEFGGDSDKIGLHGSSAGATIAEGLALYLRDRNEPQPALTVLNCPALSLALEESRSYHQLYQLRMGPANKALGAESAYLGGYNGNTPSYYAFPAYAPDLGGLGAHMIIVGEYDTLRDTGLDYAQRLLQTGVPCEIYQAPRLGHCFTSAPHPFTDFTHDMMAWSFKREFGMLDDLIKK</sequence>
<evidence type="ECO:0000259" key="2">
    <source>
        <dbReference type="Pfam" id="PF07859"/>
    </source>
</evidence>
<dbReference type="InterPro" id="IPR050300">
    <property type="entry name" value="GDXG_lipolytic_enzyme"/>
</dbReference>
<dbReference type="PANTHER" id="PTHR48081">
    <property type="entry name" value="AB HYDROLASE SUPERFAMILY PROTEIN C4A8.06C"/>
    <property type="match status" value="1"/>
</dbReference>
<proteinExistence type="predicted"/>
<dbReference type="PANTHER" id="PTHR48081:SF8">
    <property type="entry name" value="ALPHA_BETA HYDROLASE FOLD-3 DOMAIN-CONTAINING PROTEIN-RELATED"/>
    <property type="match status" value="1"/>
</dbReference>